<evidence type="ECO:0000256" key="1">
    <source>
        <dbReference type="SAM" id="MobiDB-lite"/>
    </source>
</evidence>
<keyword evidence="4" id="KW-1185">Reference proteome</keyword>
<feature type="chain" id="PRO_5041342462" evidence="2">
    <location>
        <begin position="32"/>
        <end position="401"/>
    </location>
</feature>
<dbReference type="Proteomes" id="UP001161325">
    <property type="component" value="Unassembled WGS sequence"/>
</dbReference>
<dbReference type="RefSeq" id="WP_284348576.1">
    <property type="nucleotide sequence ID" value="NZ_BRXS01000001.1"/>
</dbReference>
<evidence type="ECO:0000313" key="4">
    <source>
        <dbReference type="Proteomes" id="UP001161325"/>
    </source>
</evidence>
<comment type="caution">
    <text evidence="3">The sequence shown here is derived from an EMBL/GenBank/DDBJ whole genome shotgun (WGS) entry which is preliminary data.</text>
</comment>
<dbReference type="EMBL" id="BRXS01000001">
    <property type="protein sequence ID" value="GLC24129.1"/>
    <property type="molecule type" value="Genomic_DNA"/>
</dbReference>
<feature type="region of interest" description="Disordered" evidence="1">
    <location>
        <begin position="109"/>
        <end position="206"/>
    </location>
</feature>
<evidence type="ECO:0000256" key="2">
    <source>
        <dbReference type="SAM" id="SignalP"/>
    </source>
</evidence>
<sequence length="401" mass="43106">MVRLVIPRVRRTGLVLGLLVALTSGASVAQAQLPQIPKLPSRPSVRDLTGGGEAQRARAADTTAVPASHRPPPGMCRVWLDNVPPDKQPAPTECSVAVRNRPANGRVLFGDDYVADRDRERGKDRGKPKSGERPHGPSAEDAPLAARDDAEDAGSIAPGVLAFEPAVQPPRDSVRRDPRQRRPVTQPRPVPRGSERLEEIEDPEDEYDAGYRAGYEDALRGRAPRVRGVAVTGGPGGQGGAGRAGTTAVVVPQGEDPRYFNNGRYAPPGRANGVCLDRDQDGWCDDPRFGAPVCRDLDGDGRCDDYPEDASAPYPTTLPSMTAGRDVQGGRGSREAIRWLGTAEVVARPSGGRAGGTPYRILWYDANTNALLQAWTDRDGDGTADRVEIYRNGRRVKLLGR</sequence>
<gene>
    <name evidence="3" type="ORF">rosag_06420</name>
</gene>
<accession>A0AA37Q0G9</accession>
<name>A0AA37Q0G9_9BACT</name>
<proteinExistence type="predicted"/>
<feature type="compositionally biased region" description="Basic and acidic residues" evidence="1">
    <location>
        <begin position="114"/>
        <end position="135"/>
    </location>
</feature>
<reference evidence="3" key="1">
    <citation type="submission" date="2022-08" db="EMBL/GenBank/DDBJ databases">
        <title>Draft genome sequencing of Roseisolibacter agri AW1220.</title>
        <authorList>
            <person name="Tobiishi Y."/>
            <person name="Tonouchi A."/>
        </authorList>
    </citation>
    <scope>NUCLEOTIDE SEQUENCE</scope>
    <source>
        <strain evidence="3">AW1220</strain>
    </source>
</reference>
<evidence type="ECO:0000313" key="3">
    <source>
        <dbReference type="EMBL" id="GLC24129.1"/>
    </source>
</evidence>
<protein>
    <submittedName>
        <fullName evidence="3">Uncharacterized protein</fullName>
    </submittedName>
</protein>
<organism evidence="3 4">
    <name type="scientific">Roseisolibacter agri</name>
    <dbReference type="NCBI Taxonomy" id="2014610"/>
    <lineage>
        <taxon>Bacteria</taxon>
        <taxon>Pseudomonadati</taxon>
        <taxon>Gemmatimonadota</taxon>
        <taxon>Gemmatimonadia</taxon>
        <taxon>Gemmatimonadales</taxon>
        <taxon>Gemmatimonadaceae</taxon>
        <taxon>Roseisolibacter</taxon>
    </lineage>
</organism>
<feature type="region of interest" description="Disordered" evidence="1">
    <location>
        <begin position="39"/>
        <end position="73"/>
    </location>
</feature>
<dbReference type="AlphaFoldDB" id="A0AA37Q0G9"/>
<keyword evidence="2" id="KW-0732">Signal</keyword>
<feature type="signal peptide" evidence="2">
    <location>
        <begin position="1"/>
        <end position="31"/>
    </location>
</feature>